<sequence>MVHINNGQDALFYGFLFFAVYNLDLNSASKFSEMPISSPYLPKSMELVKVFRKCICFGKTLYSSSHGFSKLFAAKRLLSKVSNLAVQF</sequence>
<accession>A0A0V0H0B3</accession>
<protein>
    <submittedName>
        <fullName evidence="1">Putative ovule protein</fullName>
    </submittedName>
</protein>
<dbReference type="EMBL" id="GEDG01027830">
    <property type="protein sequence ID" value="JAP13578.1"/>
    <property type="molecule type" value="Transcribed_RNA"/>
</dbReference>
<name>A0A0V0H0B3_SOLCH</name>
<dbReference type="AlphaFoldDB" id="A0A0V0H0B3"/>
<evidence type="ECO:0000313" key="1">
    <source>
        <dbReference type="EMBL" id="JAP13578.1"/>
    </source>
</evidence>
<reference evidence="1" key="1">
    <citation type="submission" date="2015-12" db="EMBL/GenBank/DDBJ databases">
        <title>Gene expression during late stages of embryo sac development: a critical building block for successful pollen-pistil interactions.</title>
        <authorList>
            <person name="Liu Y."/>
            <person name="Joly V."/>
            <person name="Sabar M."/>
            <person name="Matton D.P."/>
        </authorList>
    </citation>
    <scope>NUCLEOTIDE SEQUENCE</scope>
</reference>
<proteinExistence type="predicted"/>
<organism evidence="1">
    <name type="scientific">Solanum chacoense</name>
    <name type="common">Chaco potato</name>
    <dbReference type="NCBI Taxonomy" id="4108"/>
    <lineage>
        <taxon>Eukaryota</taxon>
        <taxon>Viridiplantae</taxon>
        <taxon>Streptophyta</taxon>
        <taxon>Embryophyta</taxon>
        <taxon>Tracheophyta</taxon>
        <taxon>Spermatophyta</taxon>
        <taxon>Magnoliopsida</taxon>
        <taxon>eudicotyledons</taxon>
        <taxon>Gunneridae</taxon>
        <taxon>Pentapetalae</taxon>
        <taxon>asterids</taxon>
        <taxon>lamiids</taxon>
        <taxon>Solanales</taxon>
        <taxon>Solanaceae</taxon>
        <taxon>Solanoideae</taxon>
        <taxon>Solaneae</taxon>
        <taxon>Solanum</taxon>
    </lineage>
</organism>